<dbReference type="InterPro" id="IPR049214">
    <property type="entry name" value="DUF6808"/>
</dbReference>
<dbReference type="Pfam" id="PF20647">
    <property type="entry name" value="DUF6808"/>
    <property type="match status" value="1"/>
</dbReference>
<organism evidence="2 3">
    <name type="scientific">Parabacteroides distasonis</name>
    <dbReference type="NCBI Taxonomy" id="823"/>
    <lineage>
        <taxon>Bacteria</taxon>
        <taxon>Pseudomonadati</taxon>
        <taxon>Bacteroidota</taxon>
        <taxon>Bacteroidia</taxon>
        <taxon>Bacteroidales</taxon>
        <taxon>Tannerellaceae</taxon>
        <taxon>Parabacteroides</taxon>
    </lineage>
</organism>
<accession>A0A8D9L2S2</accession>
<dbReference type="Proteomes" id="UP000095455">
    <property type="component" value="Unassembled WGS sequence"/>
</dbReference>
<dbReference type="RefSeq" id="WP_057316533.1">
    <property type="nucleotide sequence ID" value="NZ_CYYK01000002.1"/>
</dbReference>
<evidence type="ECO:0000313" key="2">
    <source>
        <dbReference type="EMBL" id="CUN55554.1"/>
    </source>
</evidence>
<dbReference type="AlphaFoldDB" id="A0A8D9L2S2"/>
<reference evidence="2 3" key="1">
    <citation type="submission" date="2015-09" db="EMBL/GenBank/DDBJ databases">
        <authorList>
            <consortium name="Pathogen Informatics"/>
        </authorList>
    </citation>
    <scope>NUCLEOTIDE SEQUENCE [LARGE SCALE GENOMIC DNA]</scope>
    <source>
        <strain evidence="2 3">2789STDY5608822</strain>
    </source>
</reference>
<proteinExistence type="predicted"/>
<evidence type="ECO:0000259" key="1">
    <source>
        <dbReference type="Pfam" id="PF20647"/>
    </source>
</evidence>
<comment type="caution">
    <text evidence="2">The sequence shown here is derived from an EMBL/GenBank/DDBJ whole genome shotgun (WGS) entry which is preliminary data.</text>
</comment>
<evidence type="ECO:0000313" key="3">
    <source>
        <dbReference type="Proteomes" id="UP000095455"/>
    </source>
</evidence>
<gene>
    <name evidence="2" type="ORF">ERS852380_00574</name>
</gene>
<protein>
    <recommendedName>
        <fullName evidence="1">DUF6808 domain-containing protein</fullName>
    </recommendedName>
</protein>
<name>A0A8D9L2S2_PARDI</name>
<dbReference type="EMBL" id="CYYK01000002">
    <property type="protein sequence ID" value="CUN55554.1"/>
    <property type="molecule type" value="Genomic_DNA"/>
</dbReference>
<sequence length="153" mass="17589">MKSWHIILILILCILCFLTGRYMKNAEAGLISKTDTFIHIDTIRDSIPYPVYETMIQTVPELFPVYITLGGDTVRDSVYIPVPITQKEYRTEDYRLSISGYKPNLDYIEIYRKTEQITKTANRRFGVGMVTGYGIGRNGLSPYIGVGGFYRIW</sequence>
<feature type="domain" description="DUF6808" evidence="1">
    <location>
        <begin position="76"/>
        <end position="153"/>
    </location>
</feature>